<accession>A0A1G5G5Q0</accession>
<dbReference type="Pfam" id="PF13673">
    <property type="entry name" value="Acetyltransf_10"/>
    <property type="match status" value="1"/>
</dbReference>
<organism evidence="2 3">
    <name type="scientific">Microvirga guangxiensis</name>
    <dbReference type="NCBI Taxonomy" id="549386"/>
    <lineage>
        <taxon>Bacteria</taxon>
        <taxon>Pseudomonadati</taxon>
        <taxon>Pseudomonadota</taxon>
        <taxon>Alphaproteobacteria</taxon>
        <taxon>Hyphomicrobiales</taxon>
        <taxon>Methylobacteriaceae</taxon>
        <taxon>Microvirga</taxon>
    </lineage>
</organism>
<evidence type="ECO:0000259" key="1">
    <source>
        <dbReference type="PROSITE" id="PS51186"/>
    </source>
</evidence>
<dbReference type="GO" id="GO:0016747">
    <property type="term" value="F:acyltransferase activity, transferring groups other than amino-acyl groups"/>
    <property type="evidence" value="ECO:0007669"/>
    <property type="project" value="InterPro"/>
</dbReference>
<dbReference type="InterPro" id="IPR000182">
    <property type="entry name" value="GNAT_dom"/>
</dbReference>
<dbReference type="EMBL" id="FMVJ01000004">
    <property type="protein sequence ID" value="SCY46667.1"/>
    <property type="molecule type" value="Genomic_DNA"/>
</dbReference>
<dbReference type="CDD" id="cd04301">
    <property type="entry name" value="NAT_SF"/>
    <property type="match status" value="1"/>
</dbReference>
<dbReference type="OrthoDB" id="9815041at2"/>
<dbReference type="Proteomes" id="UP000199569">
    <property type="component" value="Unassembled WGS sequence"/>
</dbReference>
<evidence type="ECO:0000313" key="3">
    <source>
        <dbReference type="Proteomes" id="UP000199569"/>
    </source>
</evidence>
<dbReference type="SUPFAM" id="SSF55729">
    <property type="entry name" value="Acyl-CoA N-acyltransferases (Nat)"/>
    <property type="match status" value="1"/>
</dbReference>
<feature type="domain" description="N-acetyltransferase" evidence="1">
    <location>
        <begin position="2"/>
        <end position="146"/>
    </location>
</feature>
<dbReference type="InterPro" id="IPR016181">
    <property type="entry name" value="Acyl_CoA_acyltransferase"/>
</dbReference>
<proteinExistence type="predicted"/>
<dbReference type="RefSeq" id="WP_091132478.1">
    <property type="nucleotide sequence ID" value="NZ_FMVJ01000004.1"/>
</dbReference>
<dbReference type="AlphaFoldDB" id="A0A1G5G5Q0"/>
<gene>
    <name evidence="2" type="ORF">SAMN02927923_01384</name>
</gene>
<dbReference type="STRING" id="549386.SAMN02927923_01384"/>
<protein>
    <submittedName>
        <fullName evidence="2">Acetyltransferase (GNAT) domain-containing protein</fullName>
    </submittedName>
</protein>
<dbReference type="PROSITE" id="PS51186">
    <property type="entry name" value="GNAT"/>
    <property type="match status" value="1"/>
</dbReference>
<evidence type="ECO:0000313" key="2">
    <source>
        <dbReference type="EMBL" id="SCY46667.1"/>
    </source>
</evidence>
<keyword evidence="2" id="KW-0808">Transferase</keyword>
<name>A0A1G5G5Q0_9HYPH</name>
<sequence>MFAFQPITPDTEGFDALLRASLSENHGMLQRLQENWRNGANRFSRPGETLLGAFDGRSLVGICGRNIDPYTGNPKAGRVRHLYVAPPGRRQGIGRMLVTAIAECAVPFFGHLNARAPEFAFPFYERLGFSRIENDPYVTHRLRLKA</sequence>
<dbReference type="Gene3D" id="3.40.630.30">
    <property type="match status" value="1"/>
</dbReference>
<keyword evidence="3" id="KW-1185">Reference proteome</keyword>
<reference evidence="2 3" key="1">
    <citation type="submission" date="2016-10" db="EMBL/GenBank/DDBJ databases">
        <authorList>
            <person name="de Groot N.N."/>
        </authorList>
    </citation>
    <scope>NUCLEOTIDE SEQUENCE [LARGE SCALE GENOMIC DNA]</scope>
    <source>
        <strain evidence="2 3">CGMCC 1.7666</strain>
    </source>
</reference>